<dbReference type="RefSeq" id="WP_359693834.1">
    <property type="nucleotide sequence ID" value="NZ_JBEYXT010000037.1"/>
</dbReference>
<dbReference type="InterPro" id="IPR001254">
    <property type="entry name" value="Trypsin_dom"/>
</dbReference>
<gene>
    <name evidence="3" type="ORF">ABZ931_11380</name>
</gene>
<dbReference type="InterPro" id="IPR033116">
    <property type="entry name" value="TRYPSIN_SER"/>
</dbReference>
<evidence type="ECO:0000256" key="1">
    <source>
        <dbReference type="SAM" id="SignalP"/>
    </source>
</evidence>
<dbReference type="Pfam" id="PF00089">
    <property type="entry name" value="Trypsin"/>
    <property type="match status" value="1"/>
</dbReference>
<feature type="chain" id="PRO_5047262033" evidence="1">
    <location>
        <begin position="30"/>
        <end position="406"/>
    </location>
</feature>
<dbReference type="GO" id="GO:0016787">
    <property type="term" value="F:hydrolase activity"/>
    <property type="evidence" value="ECO:0007669"/>
    <property type="project" value="UniProtKB-KW"/>
</dbReference>
<evidence type="ECO:0000259" key="2">
    <source>
        <dbReference type="Pfam" id="PF00089"/>
    </source>
</evidence>
<dbReference type="InterPro" id="IPR009003">
    <property type="entry name" value="Peptidase_S1_PA"/>
</dbReference>
<dbReference type="PROSITE" id="PS00134">
    <property type="entry name" value="TRYPSIN_HIS"/>
    <property type="match status" value="1"/>
</dbReference>
<evidence type="ECO:0000313" key="3">
    <source>
        <dbReference type="EMBL" id="MEU6801600.1"/>
    </source>
</evidence>
<dbReference type="InterPro" id="IPR006311">
    <property type="entry name" value="TAT_signal"/>
</dbReference>
<dbReference type="PROSITE" id="PS00135">
    <property type="entry name" value="TRYPSIN_SER"/>
    <property type="match status" value="1"/>
</dbReference>
<dbReference type="InterPro" id="IPR018114">
    <property type="entry name" value="TRYPSIN_HIS"/>
</dbReference>
<accession>A0ABV3AWN9</accession>
<dbReference type="Gene3D" id="2.40.10.10">
    <property type="entry name" value="Trypsin-like serine proteases"/>
    <property type="match status" value="2"/>
</dbReference>
<proteinExistence type="predicted"/>
<feature type="domain" description="Peptidase S1" evidence="2">
    <location>
        <begin position="212"/>
        <end position="370"/>
    </location>
</feature>
<dbReference type="EC" id="3.4.21.-" evidence="3"/>
<dbReference type="PROSITE" id="PS51318">
    <property type="entry name" value="TAT"/>
    <property type="match status" value="1"/>
</dbReference>
<dbReference type="Proteomes" id="UP001551189">
    <property type="component" value="Unassembled WGS sequence"/>
</dbReference>
<reference evidence="3 4" key="1">
    <citation type="submission" date="2024-06" db="EMBL/GenBank/DDBJ databases">
        <title>The Natural Products Discovery Center: Release of the First 8490 Sequenced Strains for Exploring Actinobacteria Biosynthetic Diversity.</title>
        <authorList>
            <person name="Kalkreuter E."/>
            <person name="Kautsar S.A."/>
            <person name="Yang D."/>
            <person name="Bader C.D."/>
            <person name="Teijaro C.N."/>
            <person name="Fluegel L."/>
            <person name="Davis C.M."/>
            <person name="Simpson J.R."/>
            <person name="Lauterbach L."/>
            <person name="Steele A.D."/>
            <person name="Gui C."/>
            <person name="Meng S."/>
            <person name="Li G."/>
            <person name="Viehrig K."/>
            <person name="Ye F."/>
            <person name="Su P."/>
            <person name="Kiefer A.F."/>
            <person name="Nichols A."/>
            <person name="Cepeda A.J."/>
            <person name="Yan W."/>
            <person name="Fan B."/>
            <person name="Jiang Y."/>
            <person name="Adhikari A."/>
            <person name="Zheng C.-J."/>
            <person name="Schuster L."/>
            <person name="Cowan T.M."/>
            <person name="Smanski M.J."/>
            <person name="Chevrette M.G."/>
            <person name="De Carvalho L.P.S."/>
            <person name="Shen B."/>
        </authorList>
    </citation>
    <scope>NUCLEOTIDE SEQUENCE [LARGE SCALE GENOMIC DNA]</scope>
    <source>
        <strain evidence="3 4">NPDC046851</strain>
    </source>
</reference>
<dbReference type="SUPFAM" id="SSF50494">
    <property type="entry name" value="Trypsin-like serine proteases"/>
    <property type="match status" value="1"/>
</dbReference>
<dbReference type="InterPro" id="IPR043504">
    <property type="entry name" value="Peptidase_S1_PA_chymotrypsin"/>
</dbReference>
<evidence type="ECO:0000313" key="4">
    <source>
        <dbReference type="Proteomes" id="UP001551189"/>
    </source>
</evidence>
<feature type="signal peptide" evidence="1">
    <location>
        <begin position="1"/>
        <end position="29"/>
    </location>
</feature>
<name>A0ABV3AWN9_9ACTN</name>
<organism evidence="3 4">
    <name type="scientific">Streptomyces neyagawaensis</name>
    <dbReference type="NCBI Taxonomy" id="42238"/>
    <lineage>
        <taxon>Bacteria</taxon>
        <taxon>Bacillati</taxon>
        <taxon>Actinomycetota</taxon>
        <taxon>Actinomycetes</taxon>
        <taxon>Kitasatosporales</taxon>
        <taxon>Streptomycetaceae</taxon>
        <taxon>Streptomyces</taxon>
    </lineage>
</organism>
<keyword evidence="1" id="KW-0732">Signal</keyword>
<sequence>MRNRTALLAAAATLSAAALVGTTATGATAQGPERNVVPLSDVVPAADLARMTEQRPLVEAADTLRWAQERGGYAGFTGIGLEAGRVALWWKGEVPAKVRKAIEEARETAPVRIVEAKYSLRELKAASARLQAELAENPSLGHTVNILTDGAGLVLATDGADSGSGSGSGSASAAGSAGKRAAAVRATASEVAGVPVRTVVEPRSEEVSRNNGWSPWWGGARIQRPGAGCTSGFGVTDNTGAQYLLTAGHCGTFGDPFSSGAGTYIGTPSKINKTHDIMLIQADDVTNFIYTGTPDDNVGVRVDGWGWVHPGEFLCQSGSTSAGVVGGAICNIKVLFFYNDSEDLVEAEQMNGRTAARPGDSGGPIYSGSASGGAIAKGTTTRVAGARLGFQDFGTAWRDFGIRIAS</sequence>
<keyword evidence="3" id="KW-0378">Hydrolase</keyword>
<dbReference type="EMBL" id="JBEYXT010000037">
    <property type="protein sequence ID" value="MEU6801600.1"/>
    <property type="molecule type" value="Genomic_DNA"/>
</dbReference>
<comment type="caution">
    <text evidence="3">The sequence shown here is derived from an EMBL/GenBank/DDBJ whole genome shotgun (WGS) entry which is preliminary data.</text>
</comment>
<protein>
    <submittedName>
        <fullName evidence="3">Trypsin-like serine protease</fullName>
        <ecNumber evidence="3">3.4.21.-</ecNumber>
    </submittedName>
</protein>
<keyword evidence="4" id="KW-1185">Reference proteome</keyword>